<accession>A0AAV7EY20</accession>
<sequence length="148" mass="16063">MTDIQKSKPKQPLSSADTPRATGGGKSGGEGSFSGHKYKYPNPPESEIPDAATLREQWRFAIRHYGKWYSHAWGTAILAGGAFFALGWVLKGGNPLPSSLKDTHSSVSSDSEGPTLVPGPPIAEKLESSDNMFLEIHYHYRLAEATTF</sequence>
<keyword evidence="2" id="KW-1133">Transmembrane helix</keyword>
<protein>
    <submittedName>
        <fullName evidence="3">Uncharacterized protein</fullName>
    </submittedName>
</protein>
<keyword evidence="4" id="KW-1185">Reference proteome</keyword>
<organism evidence="3 4">
    <name type="scientific">Aristolochia fimbriata</name>
    <name type="common">White veined hardy Dutchman's pipe vine</name>
    <dbReference type="NCBI Taxonomy" id="158543"/>
    <lineage>
        <taxon>Eukaryota</taxon>
        <taxon>Viridiplantae</taxon>
        <taxon>Streptophyta</taxon>
        <taxon>Embryophyta</taxon>
        <taxon>Tracheophyta</taxon>
        <taxon>Spermatophyta</taxon>
        <taxon>Magnoliopsida</taxon>
        <taxon>Magnoliidae</taxon>
        <taxon>Piperales</taxon>
        <taxon>Aristolochiaceae</taxon>
        <taxon>Aristolochia</taxon>
    </lineage>
</organism>
<comment type="caution">
    <text evidence="3">The sequence shown here is derived from an EMBL/GenBank/DDBJ whole genome shotgun (WGS) entry which is preliminary data.</text>
</comment>
<evidence type="ECO:0000313" key="3">
    <source>
        <dbReference type="EMBL" id="KAG9453800.1"/>
    </source>
</evidence>
<gene>
    <name evidence="3" type="ORF">H6P81_006704</name>
</gene>
<evidence type="ECO:0000256" key="1">
    <source>
        <dbReference type="SAM" id="MobiDB-lite"/>
    </source>
</evidence>
<dbReference type="PANTHER" id="PTHR37186:SF1">
    <property type="entry name" value="OS06G0524500 PROTEIN"/>
    <property type="match status" value="1"/>
</dbReference>
<reference evidence="3 4" key="1">
    <citation type="submission" date="2021-07" db="EMBL/GenBank/DDBJ databases">
        <title>The Aristolochia fimbriata genome: insights into angiosperm evolution, floral development and chemical biosynthesis.</title>
        <authorList>
            <person name="Jiao Y."/>
        </authorList>
    </citation>
    <scope>NUCLEOTIDE SEQUENCE [LARGE SCALE GENOMIC DNA]</scope>
    <source>
        <strain evidence="3">IBCAS-2021</strain>
        <tissue evidence="3">Leaf</tissue>
    </source>
</reference>
<keyword evidence="2" id="KW-0812">Transmembrane</keyword>
<dbReference type="EMBL" id="JAINDJ010000003">
    <property type="protein sequence ID" value="KAG9453800.1"/>
    <property type="molecule type" value="Genomic_DNA"/>
</dbReference>
<dbReference type="PANTHER" id="PTHR37186">
    <property type="entry name" value="OS06G0524500 PROTEIN"/>
    <property type="match status" value="1"/>
</dbReference>
<feature type="transmembrane region" description="Helical" evidence="2">
    <location>
        <begin position="68"/>
        <end position="90"/>
    </location>
</feature>
<proteinExistence type="predicted"/>
<keyword evidence="2" id="KW-0472">Membrane</keyword>
<feature type="compositionally biased region" description="Gly residues" evidence="1">
    <location>
        <begin position="22"/>
        <end position="32"/>
    </location>
</feature>
<feature type="region of interest" description="Disordered" evidence="1">
    <location>
        <begin position="1"/>
        <end position="48"/>
    </location>
</feature>
<evidence type="ECO:0000313" key="4">
    <source>
        <dbReference type="Proteomes" id="UP000825729"/>
    </source>
</evidence>
<evidence type="ECO:0000256" key="2">
    <source>
        <dbReference type="SAM" id="Phobius"/>
    </source>
</evidence>
<dbReference type="Proteomes" id="UP000825729">
    <property type="component" value="Unassembled WGS sequence"/>
</dbReference>
<name>A0AAV7EY20_ARIFI</name>
<dbReference type="AlphaFoldDB" id="A0AAV7EY20"/>